<evidence type="ECO:0000313" key="2">
    <source>
        <dbReference type="Proteomes" id="UP000305067"/>
    </source>
</evidence>
<reference evidence="1 2" key="1">
    <citation type="journal article" date="2019" name="Nat. Ecol. Evol.">
        <title>Megaphylogeny resolves global patterns of mushroom evolution.</title>
        <authorList>
            <person name="Varga T."/>
            <person name="Krizsan K."/>
            <person name="Foldi C."/>
            <person name="Dima B."/>
            <person name="Sanchez-Garcia M."/>
            <person name="Sanchez-Ramirez S."/>
            <person name="Szollosi G.J."/>
            <person name="Szarkandi J.G."/>
            <person name="Papp V."/>
            <person name="Albert L."/>
            <person name="Andreopoulos W."/>
            <person name="Angelini C."/>
            <person name="Antonin V."/>
            <person name="Barry K.W."/>
            <person name="Bougher N.L."/>
            <person name="Buchanan P."/>
            <person name="Buyck B."/>
            <person name="Bense V."/>
            <person name="Catcheside P."/>
            <person name="Chovatia M."/>
            <person name="Cooper J."/>
            <person name="Damon W."/>
            <person name="Desjardin D."/>
            <person name="Finy P."/>
            <person name="Geml J."/>
            <person name="Haridas S."/>
            <person name="Hughes K."/>
            <person name="Justo A."/>
            <person name="Karasinski D."/>
            <person name="Kautmanova I."/>
            <person name="Kiss B."/>
            <person name="Kocsube S."/>
            <person name="Kotiranta H."/>
            <person name="LaButti K.M."/>
            <person name="Lechner B.E."/>
            <person name="Liimatainen K."/>
            <person name="Lipzen A."/>
            <person name="Lukacs Z."/>
            <person name="Mihaltcheva S."/>
            <person name="Morgado L.N."/>
            <person name="Niskanen T."/>
            <person name="Noordeloos M.E."/>
            <person name="Ohm R.A."/>
            <person name="Ortiz-Santana B."/>
            <person name="Ovrebo C."/>
            <person name="Racz N."/>
            <person name="Riley R."/>
            <person name="Savchenko A."/>
            <person name="Shiryaev A."/>
            <person name="Soop K."/>
            <person name="Spirin V."/>
            <person name="Szebenyi C."/>
            <person name="Tomsovsky M."/>
            <person name="Tulloss R.E."/>
            <person name="Uehling J."/>
            <person name="Grigoriev I.V."/>
            <person name="Vagvolgyi C."/>
            <person name="Papp T."/>
            <person name="Martin F.M."/>
            <person name="Miettinen O."/>
            <person name="Hibbett D.S."/>
            <person name="Nagy L.G."/>
        </authorList>
    </citation>
    <scope>NUCLEOTIDE SEQUENCE [LARGE SCALE GENOMIC DNA]</scope>
    <source>
        <strain evidence="1 2">CBS 309.79</strain>
    </source>
</reference>
<name>A0A5C3Q7Q6_9AGAR</name>
<evidence type="ECO:0000313" key="1">
    <source>
        <dbReference type="EMBL" id="TFK98124.1"/>
    </source>
</evidence>
<protein>
    <submittedName>
        <fullName evidence="1">Uncharacterized protein</fullName>
    </submittedName>
</protein>
<proteinExistence type="predicted"/>
<feature type="non-terminal residue" evidence="1">
    <location>
        <position position="1"/>
    </location>
</feature>
<sequence length="50" mass="5652">AMIQHTSTPIDQCRLVKCSECKKTTWAGCGQHAEAVMRDVKEEDRCQCPK</sequence>
<dbReference type="OrthoDB" id="88410at2759"/>
<dbReference type="EMBL" id="ML178842">
    <property type="protein sequence ID" value="TFK98124.1"/>
    <property type="molecule type" value="Genomic_DNA"/>
</dbReference>
<accession>A0A5C3Q7Q6</accession>
<gene>
    <name evidence="1" type="ORF">BDV98DRAFT_512923</name>
</gene>
<organism evidence="1 2">
    <name type="scientific">Pterulicium gracile</name>
    <dbReference type="NCBI Taxonomy" id="1884261"/>
    <lineage>
        <taxon>Eukaryota</taxon>
        <taxon>Fungi</taxon>
        <taxon>Dikarya</taxon>
        <taxon>Basidiomycota</taxon>
        <taxon>Agaricomycotina</taxon>
        <taxon>Agaricomycetes</taxon>
        <taxon>Agaricomycetidae</taxon>
        <taxon>Agaricales</taxon>
        <taxon>Pleurotineae</taxon>
        <taxon>Pterulaceae</taxon>
        <taxon>Pterulicium</taxon>
    </lineage>
</organism>
<dbReference type="AlphaFoldDB" id="A0A5C3Q7Q6"/>
<keyword evidence="2" id="KW-1185">Reference proteome</keyword>
<dbReference type="PANTHER" id="PTHR34724">
    <property type="entry name" value="OS12G0596101 PROTEIN"/>
    <property type="match status" value="1"/>
</dbReference>
<dbReference type="Proteomes" id="UP000305067">
    <property type="component" value="Unassembled WGS sequence"/>
</dbReference>
<dbReference type="PANTHER" id="PTHR34724:SF2">
    <property type="entry name" value="OS12G0596101 PROTEIN"/>
    <property type="match status" value="1"/>
</dbReference>